<dbReference type="STRING" id="655355.SAMN05216283_104216"/>
<accession>A0A1I2HTV2</accession>
<dbReference type="PANTHER" id="PTHR22953">
    <property type="entry name" value="ACID PHOSPHATASE RELATED"/>
    <property type="match status" value="1"/>
</dbReference>
<keyword evidence="5" id="KW-0378">Hydrolase</keyword>
<evidence type="ECO:0000259" key="4">
    <source>
        <dbReference type="Pfam" id="PF16656"/>
    </source>
</evidence>
<reference evidence="5 6" key="1">
    <citation type="submission" date="2016-10" db="EMBL/GenBank/DDBJ databases">
        <authorList>
            <person name="de Groot N.N."/>
        </authorList>
    </citation>
    <scope>NUCLEOTIDE SEQUENCE [LARGE SCALE GENOMIC DNA]</scope>
    <source>
        <strain evidence="5 6">CGMCC 1.9156</strain>
    </source>
</reference>
<dbReference type="SUPFAM" id="SSF56300">
    <property type="entry name" value="Metallo-dependent phosphatases"/>
    <property type="match status" value="1"/>
</dbReference>
<feature type="domain" description="Calcineurin-like phosphoesterase" evidence="3">
    <location>
        <begin position="337"/>
        <end position="515"/>
    </location>
</feature>
<dbReference type="InterPro" id="IPR039331">
    <property type="entry name" value="PAPs-like"/>
</dbReference>
<dbReference type="InterPro" id="IPR008963">
    <property type="entry name" value="Purple_acid_Pase-like_N"/>
</dbReference>
<feature type="domain" description="Purple acid phosphatase N-terminal" evidence="4">
    <location>
        <begin position="233"/>
        <end position="328"/>
    </location>
</feature>
<keyword evidence="1 2" id="KW-0732">Signal</keyword>
<dbReference type="Pfam" id="PF00149">
    <property type="entry name" value="Metallophos"/>
    <property type="match status" value="1"/>
</dbReference>
<sequence length="594" mass="67931">MEIMKKLKLKSCLVMLAGLLIWGGCAGPNPEIPSVAEVIDAKVTELYQTKSEEELAAITYEQAFQLFNEQELQVLSSKYWMFDVNVPVVVSVLRSVKQKVVPFWLEEQGFQKTAMKLKNEITGYEVWQKNFDAGHVGLGINGFENFGMHYLVSVGPQNPADELELSNFFPKHQYVGTMADGAFTYHDWTELVLEEVPEALQGQKLLTTIRGRGTESHFVGAFRATEHPSSAKPDQLLLSWSNDPATTMDIQWRTANSVQTGQVEYREKGGDEVKTVDATSFLMEDLMLMNDRYCHRFTAQLRNLKPGTTYEYRLATDAAWSPENAFTTQAKDDSFSFIWFGDTHFSKEWGKLLNVAFEKHPDAAFYSIVGDLVSDGLHRDQWDALWSYTDGIMSQRPMMSTLGNHDNRSGLGAWMYREMFSYPEEGPSGIIPEHTYAFQYKNTLFLMLDATSPVELQTEWIEQQLKNTTASWKIAMFHFPPYNWEEPYYDIQEAWVPVFDQYHVDLVFGGHIHYYMRSKPMKQGEVVSSYKDGTAYIISIGIPSRTRDIGEEPYAAVQKSRGQFYQYLKIDGDVLSYQAIDSEGQLADEFKLKK</sequence>
<dbReference type="InterPro" id="IPR015914">
    <property type="entry name" value="PAPs_N"/>
</dbReference>
<dbReference type="GO" id="GO:0003993">
    <property type="term" value="F:acid phosphatase activity"/>
    <property type="evidence" value="ECO:0007669"/>
    <property type="project" value="InterPro"/>
</dbReference>
<dbReference type="PANTHER" id="PTHR22953:SF153">
    <property type="entry name" value="PURPLE ACID PHOSPHATASE"/>
    <property type="match status" value="1"/>
</dbReference>
<dbReference type="InterPro" id="IPR003961">
    <property type="entry name" value="FN3_dom"/>
</dbReference>
<evidence type="ECO:0000256" key="1">
    <source>
        <dbReference type="ARBA" id="ARBA00022729"/>
    </source>
</evidence>
<dbReference type="GO" id="GO:0046872">
    <property type="term" value="F:metal ion binding"/>
    <property type="evidence" value="ECO:0007669"/>
    <property type="project" value="InterPro"/>
</dbReference>
<feature type="chain" id="PRO_5011623955" evidence="2">
    <location>
        <begin position="27"/>
        <end position="594"/>
    </location>
</feature>
<feature type="signal peptide" evidence="2">
    <location>
        <begin position="1"/>
        <end position="26"/>
    </location>
</feature>
<dbReference type="Gene3D" id="3.60.21.10">
    <property type="match status" value="1"/>
</dbReference>
<dbReference type="Proteomes" id="UP000198964">
    <property type="component" value="Unassembled WGS sequence"/>
</dbReference>
<dbReference type="EMBL" id="FONW01000004">
    <property type="protein sequence ID" value="SFF32146.1"/>
    <property type="molecule type" value="Genomic_DNA"/>
</dbReference>
<organism evidence="5 6">
    <name type="scientific">Sunxiuqinia elliptica</name>
    <dbReference type="NCBI Taxonomy" id="655355"/>
    <lineage>
        <taxon>Bacteria</taxon>
        <taxon>Pseudomonadati</taxon>
        <taxon>Bacteroidota</taxon>
        <taxon>Bacteroidia</taxon>
        <taxon>Marinilabiliales</taxon>
        <taxon>Prolixibacteraceae</taxon>
        <taxon>Sunxiuqinia</taxon>
    </lineage>
</organism>
<evidence type="ECO:0000313" key="6">
    <source>
        <dbReference type="Proteomes" id="UP000198964"/>
    </source>
</evidence>
<dbReference type="InterPro" id="IPR029052">
    <property type="entry name" value="Metallo-depent_PP-like"/>
</dbReference>
<dbReference type="AlphaFoldDB" id="A0A1I2HTV2"/>
<gene>
    <name evidence="5" type="ORF">SAMN05216283_104216</name>
</gene>
<evidence type="ECO:0000259" key="3">
    <source>
        <dbReference type="Pfam" id="PF00149"/>
    </source>
</evidence>
<protein>
    <submittedName>
        <fullName evidence="5">Predicted phosphohydrolase, MPP superfamily</fullName>
    </submittedName>
</protein>
<evidence type="ECO:0000256" key="2">
    <source>
        <dbReference type="SAM" id="SignalP"/>
    </source>
</evidence>
<dbReference type="CDD" id="cd00063">
    <property type="entry name" value="FN3"/>
    <property type="match status" value="1"/>
</dbReference>
<evidence type="ECO:0000313" key="5">
    <source>
        <dbReference type="EMBL" id="SFF32146.1"/>
    </source>
</evidence>
<dbReference type="SUPFAM" id="SSF49363">
    <property type="entry name" value="Purple acid phosphatase, N-terminal domain"/>
    <property type="match status" value="1"/>
</dbReference>
<dbReference type="Gene3D" id="2.60.40.380">
    <property type="entry name" value="Purple acid phosphatase-like, N-terminal"/>
    <property type="match status" value="1"/>
</dbReference>
<dbReference type="PROSITE" id="PS51257">
    <property type="entry name" value="PROKAR_LIPOPROTEIN"/>
    <property type="match status" value="1"/>
</dbReference>
<proteinExistence type="predicted"/>
<dbReference type="Pfam" id="PF16656">
    <property type="entry name" value="Pur_ac_phosph_N"/>
    <property type="match status" value="1"/>
</dbReference>
<name>A0A1I2HTV2_9BACT</name>
<keyword evidence="6" id="KW-1185">Reference proteome</keyword>
<dbReference type="InterPro" id="IPR004843">
    <property type="entry name" value="Calcineurin-like_PHP"/>
</dbReference>